<dbReference type="Proteomes" id="UP000483820">
    <property type="component" value="Chromosome I"/>
</dbReference>
<dbReference type="Gene3D" id="2.170.270.10">
    <property type="entry name" value="SET domain"/>
    <property type="match status" value="1"/>
</dbReference>
<evidence type="ECO:0000313" key="6">
    <source>
        <dbReference type="EMBL" id="KAF1769642.1"/>
    </source>
</evidence>
<evidence type="ECO:0000256" key="2">
    <source>
        <dbReference type="ARBA" id="ARBA00022771"/>
    </source>
</evidence>
<feature type="domain" description="MYND-type" evidence="5">
    <location>
        <begin position="23"/>
        <end position="67"/>
    </location>
</feature>
<evidence type="ECO:0000256" key="3">
    <source>
        <dbReference type="ARBA" id="ARBA00022833"/>
    </source>
</evidence>
<dbReference type="CTD" id="9809750"/>
<dbReference type="AlphaFoldDB" id="A0A6A5HV67"/>
<evidence type="ECO:0000313" key="7">
    <source>
        <dbReference type="Proteomes" id="UP000483820"/>
    </source>
</evidence>
<keyword evidence="2 4" id="KW-0863">Zinc-finger</keyword>
<dbReference type="PANTHER" id="PTHR12197:SF283">
    <property type="entry name" value="MYND-TYPE DOMAIN-CONTAINING PROTEIN"/>
    <property type="match status" value="1"/>
</dbReference>
<dbReference type="Pfam" id="PF01753">
    <property type="entry name" value="zf-MYND"/>
    <property type="match status" value="1"/>
</dbReference>
<dbReference type="PROSITE" id="PS01360">
    <property type="entry name" value="ZF_MYND_1"/>
    <property type="match status" value="1"/>
</dbReference>
<organism evidence="6 7">
    <name type="scientific">Caenorhabditis remanei</name>
    <name type="common">Caenorhabditis vulgaris</name>
    <dbReference type="NCBI Taxonomy" id="31234"/>
    <lineage>
        <taxon>Eukaryota</taxon>
        <taxon>Metazoa</taxon>
        <taxon>Ecdysozoa</taxon>
        <taxon>Nematoda</taxon>
        <taxon>Chromadorea</taxon>
        <taxon>Rhabditida</taxon>
        <taxon>Rhabditina</taxon>
        <taxon>Rhabditomorpha</taxon>
        <taxon>Rhabditoidea</taxon>
        <taxon>Rhabditidae</taxon>
        <taxon>Peloderinae</taxon>
        <taxon>Caenorhabditis</taxon>
    </lineage>
</organism>
<evidence type="ECO:0000256" key="4">
    <source>
        <dbReference type="PROSITE-ProRule" id="PRU00134"/>
    </source>
</evidence>
<dbReference type="RefSeq" id="XP_003105048.2">
    <property type="nucleotide sequence ID" value="XM_003105000.2"/>
</dbReference>
<dbReference type="SUPFAM" id="SSF144232">
    <property type="entry name" value="HIT/MYND zinc finger-like"/>
    <property type="match status" value="1"/>
</dbReference>
<evidence type="ECO:0000259" key="5">
    <source>
        <dbReference type="PROSITE" id="PS50865"/>
    </source>
</evidence>
<dbReference type="Gene3D" id="6.10.140.2220">
    <property type="match status" value="1"/>
</dbReference>
<dbReference type="InterPro" id="IPR002893">
    <property type="entry name" value="Znf_MYND"/>
</dbReference>
<name>A0A6A5HV67_CAERE</name>
<accession>A0A6A5HV67</accession>
<gene>
    <name evidence="6" type="ORF">GCK72_001459</name>
</gene>
<protein>
    <recommendedName>
        <fullName evidence="5">MYND-type domain-containing protein</fullName>
    </recommendedName>
</protein>
<dbReference type="GO" id="GO:0008270">
    <property type="term" value="F:zinc ion binding"/>
    <property type="evidence" value="ECO:0007669"/>
    <property type="project" value="UniProtKB-KW"/>
</dbReference>
<dbReference type="Gene3D" id="1.10.220.160">
    <property type="match status" value="1"/>
</dbReference>
<comment type="caution">
    <text evidence="6">The sequence shown here is derived from an EMBL/GenBank/DDBJ whole genome shotgun (WGS) entry which is preliminary data.</text>
</comment>
<sequence>MYTLARENPLAAVLCPQFQDFYCATCFAELDVNGEAEILMCDDCSEVSYCSLKCQRKDWRSVHQFECEILRTQNNQTPMTTTMRLCIRTLLVTLRNSERSPSFNGAIIEDLETNYKEFRSSPSHNQFLSDLVTIIKSVGHNVFPKSVETNKMIAIICTVLCNSFGIIDDKRVEPIGSGLFVGLAKHNHSCASTAHVVFEKNQVLLRGRDMDYCKNTTISYVSRMLPTFERQKSIRSVHFITCRCEMCRNDDLDFIGLASRCQTVNCSGYVKGSDSCGVCKKPAVIPIMESASSTSKLIDILDNLHKSNEFDCTTQYDYLQNLRKEYIRILADCNVAILQLDEQIAYCASDLKKIADDLAEIAVRGCQHFIDRLGIGAPEVTRRLYIACKCLSRLSSSPSSEIHQLAIQSSILSHGEDHSITKYLNDLANGCDIFDE</sequence>
<dbReference type="KEGG" id="crq:GCK72_001459"/>
<dbReference type="InterPro" id="IPR050869">
    <property type="entry name" value="H3K4_H4K5_MeTrfase"/>
</dbReference>
<evidence type="ECO:0000256" key="1">
    <source>
        <dbReference type="ARBA" id="ARBA00022723"/>
    </source>
</evidence>
<dbReference type="SUPFAM" id="SSF82199">
    <property type="entry name" value="SET domain"/>
    <property type="match status" value="1"/>
</dbReference>
<keyword evidence="1" id="KW-0479">Metal-binding</keyword>
<dbReference type="PANTHER" id="PTHR12197">
    <property type="entry name" value="HISTONE-LYSINE N-METHYLTRANSFERASE SMYD"/>
    <property type="match status" value="1"/>
</dbReference>
<dbReference type="PROSITE" id="PS50865">
    <property type="entry name" value="ZF_MYND_2"/>
    <property type="match status" value="1"/>
</dbReference>
<reference evidence="6 7" key="1">
    <citation type="submission" date="2019-12" db="EMBL/GenBank/DDBJ databases">
        <title>Chromosome-level assembly of the Caenorhabditis remanei genome.</title>
        <authorList>
            <person name="Teterina A.A."/>
            <person name="Willis J.H."/>
            <person name="Phillips P.C."/>
        </authorList>
    </citation>
    <scope>NUCLEOTIDE SEQUENCE [LARGE SCALE GENOMIC DNA]</scope>
    <source>
        <strain evidence="6 7">PX506</strain>
        <tissue evidence="6">Whole organism</tissue>
    </source>
</reference>
<dbReference type="GeneID" id="9809750"/>
<keyword evidence="3" id="KW-0862">Zinc</keyword>
<dbReference type="InterPro" id="IPR046341">
    <property type="entry name" value="SET_dom_sf"/>
</dbReference>
<dbReference type="EMBL" id="WUAV01000001">
    <property type="protein sequence ID" value="KAF1769642.1"/>
    <property type="molecule type" value="Genomic_DNA"/>
</dbReference>
<proteinExistence type="predicted"/>
<dbReference type="GO" id="GO:0005634">
    <property type="term" value="C:nucleus"/>
    <property type="evidence" value="ECO:0007669"/>
    <property type="project" value="TreeGrafter"/>
</dbReference>